<reference evidence="4" key="1">
    <citation type="journal article" date="2019" name="Int. J. Syst. Evol. Microbiol.">
        <title>The Global Catalogue of Microorganisms (GCM) 10K type strain sequencing project: providing services to taxonomists for standard genome sequencing and annotation.</title>
        <authorList>
            <consortium name="The Broad Institute Genomics Platform"/>
            <consortium name="The Broad Institute Genome Sequencing Center for Infectious Disease"/>
            <person name="Wu L."/>
            <person name="Ma J."/>
        </authorList>
    </citation>
    <scope>NUCLEOTIDE SEQUENCE [LARGE SCALE GENOMIC DNA]</scope>
    <source>
        <strain evidence="4">JCM 18952</strain>
    </source>
</reference>
<gene>
    <name evidence="3" type="ORF">GCM10025778_18030</name>
</gene>
<keyword evidence="2" id="KW-0732">Signal</keyword>
<comment type="caution">
    <text evidence="3">The sequence shown here is derived from an EMBL/GenBank/DDBJ whole genome shotgun (WGS) entry which is preliminary data.</text>
</comment>
<feature type="compositionally biased region" description="Low complexity" evidence="1">
    <location>
        <begin position="40"/>
        <end position="84"/>
    </location>
</feature>
<keyword evidence="4" id="KW-1185">Reference proteome</keyword>
<sequence length="288" mass="29174">MKRTAFWALPLAATLALTGCSGLFGSESSPSPTEASVEQSATAPTPSESESASAQATAPTESASEADSGFGDSSDGSDGQGSFEAKATPAKQLTAEQLYSVGQALEATDPRPGTQILKDAELKDGASQLEGVMGDMEVSPEKCAVFNTGSVSDQISHANQVAVAVPGDASAQTTTIAISSFDDSALVGDLLAKTKAATADCSEYTVKMQGQNVEASLKDGKATTDANVTLANLSTVKVAGQTVKTVIVTAYDGNNVVAVTVTGPTDADVSLIQAQDTIDEALLHMSGQ</sequence>
<proteinExistence type="predicted"/>
<evidence type="ECO:0000256" key="2">
    <source>
        <dbReference type="SAM" id="SignalP"/>
    </source>
</evidence>
<name>A0ABP9TPC5_9MICC</name>
<dbReference type="Proteomes" id="UP001501257">
    <property type="component" value="Unassembled WGS sequence"/>
</dbReference>
<evidence type="ECO:0000256" key="1">
    <source>
        <dbReference type="SAM" id="MobiDB-lite"/>
    </source>
</evidence>
<feature type="region of interest" description="Disordered" evidence="1">
    <location>
        <begin position="26"/>
        <end position="89"/>
    </location>
</feature>
<dbReference type="PROSITE" id="PS51257">
    <property type="entry name" value="PROKAR_LIPOPROTEIN"/>
    <property type="match status" value="1"/>
</dbReference>
<evidence type="ECO:0000313" key="4">
    <source>
        <dbReference type="Proteomes" id="UP001501257"/>
    </source>
</evidence>
<dbReference type="RefSeq" id="WP_210101502.1">
    <property type="nucleotide sequence ID" value="NZ_BAABLK010000027.1"/>
</dbReference>
<evidence type="ECO:0000313" key="3">
    <source>
        <dbReference type="EMBL" id="GAA5227270.1"/>
    </source>
</evidence>
<evidence type="ECO:0008006" key="5">
    <source>
        <dbReference type="Google" id="ProtNLM"/>
    </source>
</evidence>
<protein>
    <recommendedName>
        <fullName evidence="5">PknH-like protein</fullName>
    </recommendedName>
</protein>
<feature type="signal peptide" evidence="2">
    <location>
        <begin position="1"/>
        <end position="25"/>
    </location>
</feature>
<feature type="chain" id="PRO_5046023107" description="PknH-like protein" evidence="2">
    <location>
        <begin position="26"/>
        <end position="288"/>
    </location>
</feature>
<organism evidence="3 4">
    <name type="scientific">Paeniglutamicibacter antarcticus</name>
    <dbReference type="NCBI Taxonomy" id="494023"/>
    <lineage>
        <taxon>Bacteria</taxon>
        <taxon>Bacillati</taxon>
        <taxon>Actinomycetota</taxon>
        <taxon>Actinomycetes</taxon>
        <taxon>Micrococcales</taxon>
        <taxon>Micrococcaceae</taxon>
        <taxon>Paeniglutamicibacter</taxon>
    </lineage>
</organism>
<accession>A0ABP9TPC5</accession>
<feature type="compositionally biased region" description="Polar residues" evidence="1">
    <location>
        <begin position="26"/>
        <end position="39"/>
    </location>
</feature>
<dbReference type="EMBL" id="BAABLK010000027">
    <property type="protein sequence ID" value="GAA5227270.1"/>
    <property type="molecule type" value="Genomic_DNA"/>
</dbReference>